<feature type="transmembrane region" description="Helical" evidence="2">
    <location>
        <begin position="262"/>
        <end position="287"/>
    </location>
</feature>
<dbReference type="InterPro" id="IPR005182">
    <property type="entry name" value="YdbS-like_PH"/>
</dbReference>
<keyword evidence="2" id="KW-0472">Membrane</keyword>
<name>A0A9W6P8E1_9ACTN</name>
<proteinExistence type="predicted"/>
<feature type="transmembrane region" description="Helical" evidence="2">
    <location>
        <begin position="454"/>
        <end position="481"/>
    </location>
</feature>
<keyword evidence="2" id="KW-1133">Transmembrane helix</keyword>
<protein>
    <recommendedName>
        <fullName evidence="3">YdbS-like PH domain-containing protein</fullName>
    </recommendedName>
</protein>
<dbReference type="PANTHER" id="PTHR34473">
    <property type="entry name" value="UPF0699 TRANSMEMBRANE PROTEIN YDBS"/>
    <property type="match status" value="1"/>
</dbReference>
<feature type="compositionally biased region" description="Low complexity" evidence="1">
    <location>
        <begin position="24"/>
        <end position="40"/>
    </location>
</feature>
<evidence type="ECO:0000259" key="3">
    <source>
        <dbReference type="Pfam" id="PF03703"/>
    </source>
</evidence>
<dbReference type="PANTHER" id="PTHR34473:SF2">
    <property type="entry name" value="UPF0699 TRANSMEMBRANE PROTEIN YDBT"/>
    <property type="match status" value="1"/>
</dbReference>
<feature type="compositionally biased region" description="Basic and acidic residues" evidence="1">
    <location>
        <begin position="1"/>
        <end position="15"/>
    </location>
</feature>
<evidence type="ECO:0000256" key="2">
    <source>
        <dbReference type="SAM" id="Phobius"/>
    </source>
</evidence>
<dbReference type="AlphaFoldDB" id="A0A9W6P8E1"/>
<evidence type="ECO:0000313" key="5">
    <source>
        <dbReference type="Proteomes" id="UP001165092"/>
    </source>
</evidence>
<keyword evidence="2" id="KW-0812">Transmembrane</keyword>
<organism evidence="4 5">
    <name type="scientific">Nocardiopsis ansamitocini</name>
    <dbReference type="NCBI Taxonomy" id="1670832"/>
    <lineage>
        <taxon>Bacteria</taxon>
        <taxon>Bacillati</taxon>
        <taxon>Actinomycetota</taxon>
        <taxon>Actinomycetes</taxon>
        <taxon>Streptosporangiales</taxon>
        <taxon>Nocardiopsidaceae</taxon>
        <taxon>Nocardiopsis</taxon>
    </lineage>
</organism>
<dbReference type="EMBL" id="BSQG01000005">
    <property type="protein sequence ID" value="GLU49050.1"/>
    <property type="molecule type" value="Genomic_DNA"/>
</dbReference>
<accession>A0A9W6P8E1</accession>
<sequence length="586" mass="61824">MSDPHEQPEPDRQPERPPGPPAEPGRAPDTADPAAGVPVTGPAPAPDPLSEAVGGTGDDGAPAAAAAEPEEDRRLSPKTMVTASLNQLRSFIIPIAVALFAGQFNPWVLGGSGIALVGILISGVYTYKTFRYRVGAERLEIRSGLIARSRRTIPLERIRGVDITSTLLHRVFGLAVVKIEAAAGGSGAEEGKLDAVTRAEAERLRTELLHRRALLTGAPEPDAAAVQVDSQDPQTEEGGHEQHAPGAAAPADVVYFQMPTRWYFYAVLSLGYLLTPFAALAALFGFASQVFGGDTLSDYLADGAIAAVDAARDGLLVLVLLAVGLVLFLAVAMPLFAVITYAVNHWNFTLRRSGESLVTERGLFTRRSVTLEHRRIRGHELADTPLERTRSLVKLSAIVTGLADSSTRATLLPIGKRVTVDAVVARALAPFTASLIAHPPAARTRRLVRAIVPFALLAAGAGALGWYWVAGGLAVLALLGVPLGLDRYRSLGHGYDGGRVSVRSGSLQRGQAVVEQGAIIGWSWSQTLFQRRSGLATMEVAVGAGSGSYDAVDADFHESVAFAADVTPAMIGPFLVAEPEPDQGRP</sequence>
<dbReference type="Proteomes" id="UP001165092">
    <property type="component" value="Unassembled WGS sequence"/>
</dbReference>
<gene>
    <name evidence="4" type="ORF">Nans01_34010</name>
</gene>
<evidence type="ECO:0000313" key="4">
    <source>
        <dbReference type="EMBL" id="GLU49050.1"/>
    </source>
</evidence>
<feature type="region of interest" description="Disordered" evidence="1">
    <location>
        <begin position="221"/>
        <end position="246"/>
    </location>
</feature>
<feature type="domain" description="YdbS-like PH" evidence="3">
    <location>
        <begin position="495"/>
        <end position="552"/>
    </location>
</feature>
<dbReference type="Pfam" id="PF03703">
    <property type="entry name" value="bPH_2"/>
    <property type="match status" value="2"/>
</dbReference>
<dbReference type="RefSeq" id="WP_285760505.1">
    <property type="nucleotide sequence ID" value="NZ_BSQG01000005.1"/>
</dbReference>
<evidence type="ECO:0000256" key="1">
    <source>
        <dbReference type="SAM" id="MobiDB-lite"/>
    </source>
</evidence>
<feature type="transmembrane region" description="Helical" evidence="2">
    <location>
        <begin position="107"/>
        <end position="127"/>
    </location>
</feature>
<feature type="region of interest" description="Disordered" evidence="1">
    <location>
        <begin position="1"/>
        <end position="77"/>
    </location>
</feature>
<keyword evidence="5" id="KW-1185">Reference proteome</keyword>
<feature type="domain" description="YdbS-like PH" evidence="3">
    <location>
        <begin position="127"/>
        <end position="207"/>
    </location>
</feature>
<comment type="caution">
    <text evidence="4">The sequence shown here is derived from an EMBL/GenBank/DDBJ whole genome shotgun (WGS) entry which is preliminary data.</text>
</comment>
<reference evidence="4" key="1">
    <citation type="submission" date="2023-02" db="EMBL/GenBank/DDBJ databases">
        <title>Nocardiopsis ansamitocini NBRC 112285.</title>
        <authorList>
            <person name="Ichikawa N."/>
            <person name="Sato H."/>
            <person name="Tonouchi N."/>
        </authorList>
    </citation>
    <scope>NUCLEOTIDE SEQUENCE</scope>
    <source>
        <strain evidence="4">NBRC 112285</strain>
    </source>
</reference>
<feature type="transmembrane region" description="Helical" evidence="2">
    <location>
        <begin position="315"/>
        <end position="343"/>
    </location>
</feature>